<feature type="repeat" description="PPR" evidence="2">
    <location>
        <begin position="113"/>
        <end position="147"/>
    </location>
</feature>
<comment type="caution">
    <text evidence="3">The sequence shown here is derived from an EMBL/GenBank/DDBJ whole genome shotgun (WGS) entry which is preliminary data.</text>
</comment>
<feature type="repeat" description="PPR" evidence="2">
    <location>
        <begin position="315"/>
        <end position="349"/>
    </location>
</feature>
<dbReference type="EMBL" id="CM035424">
    <property type="protein sequence ID" value="KAH7352642.1"/>
    <property type="molecule type" value="Genomic_DNA"/>
</dbReference>
<evidence type="ECO:0000256" key="1">
    <source>
        <dbReference type="ARBA" id="ARBA00022737"/>
    </source>
</evidence>
<dbReference type="Pfam" id="PF20431">
    <property type="entry name" value="E_motif"/>
    <property type="match status" value="1"/>
</dbReference>
<name>A0A8T2SMJ5_CERRI</name>
<evidence type="ECO:0000256" key="2">
    <source>
        <dbReference type="PROSITE-ProRule" id="PRU00708"/>
    </source>
</evidence>
<gene>
    <name evidence="3" type="ORF">KP509_19G055600</name>
</gene>
<dbReference type="Pfam" id="PF01535">
    <property type="entry name" value="PPR"/>
    <property type="match status" value="7"/>
</dbReference>
<evidence type="ECO:0008006" key="5">
    <source>
        <dbReference type="Google" id="ProtNLM"/>
    </source>
</evidence>
<dbReference type="Proteomes" id="UP000825935">
    <property type="component" value="Chromosome 19"/>
</dbReference>
<keyword evidence="4" id="KW-1185">Reference proteome</keyword>
<dbReference type="Gene3D" id="1.25.40.10">
    <property type="entry name" value="Tetratricopeptide repeat domain"/>
    <property type="match status" value="4"/>
</dbReference>
<dbReference type="FunFam" id="1.25.40.10:FF:000090">
    <property type="entry name" value="Pentatricopeptide repeat-containing protein, chloroplastic"/>
    <property type="match status" value="1"/>
</dbReference>
<proteinExistence type="predicted"/>
<dbReference type="InterPro" id="IPR011990">
    <property type="entry name" value="TPR-like_helical_dom_sf"/>
</dbReference>
<feature type="repeat" description="PPR" evidence="2">
    <location>
        <begin position="214"/>
        <end position="248"/>
    </location>
</feature>
<feature type="repeat" description="PPR" evidence="2">
    <location>
        <begin position="416"/>
        <end position="450"/>
    </location>
</feature>
<dbReference type="OrthoDB" id="185373at2759"/>
<dbReference type="FunFam" id="1.25.40.10:FF:000031">
    <property type="entry name" value="Pentatricopeptide repeat-containing protein mitochondrial"/>
    <property type="match status" value="1"/>
</dbReference>
<organism evidence="3 4">
    <name type="scientific">Ceratopteris richardii</name>
    <name type="common">Triangle waterfern</name>
    <dbReference type="NCBI Taxonomy" id="49495"/>
    <lineage>
        <taxon>Eukaryota</taxon>
        <taxon>Viridiplantae</taxon>
        <taxon>Streptophyta</taxon>
        <taxon>Embryophyta</taxon>
        <taxon>Tracheophyta</taxon>
        <taxon>Polypodiopsida</taxon>
        <taxon>Polypodiidae</taxon>
        <taxon>Polypodiales</taxon>
        <taxon>Pteridineae</taxon>
        <taxon>Pteridaceae</taxon>
        <taxon>Parkerioideae</taxon>
        <taxon>Ceratopteris</taxon>
    </lineage>
</organism>
<keyword evidence="1" id="KW-0677">Repeat</keyword>
<dbReference type="GO" id="GO:0003723">
    <property type="term" value="F:RNA binding"/>
    <property type="evidence" value="ECO:0007669"/>
    <property type="project" value="InterPro"/>
</dbReference>
<dbReference type="PROSITE" id="PS51375">
    <property type="entry name" value="PPR"/>
    <property type="match status" value="5"/>
</dbReference>
<dbReference type="InterPro" id="IPR002885">
    <property type="entry name" value="PPR_rpt"/>
</dbReference>
<evidence type="ECO:0000313" key="4">
    <source>
        <dbReference type="Proteomes" id="UP000825935"/>
    </source>
</evidence>
<dbReference type="GO" id="GO:0009451">
    <property type="term" value="P:RNA modification"/>
    <property type="evidence" value="ECO:0007669"/>
    <property type="project" value="InterPro"/>
</dbReference>
<protein>
    <recommendedName>
        <fullName evidence="5">Pentatricopeptide repeat-containing protein</fullName>
    </recommendedName>
</protein>
<reference evidence="3" key="1">
    <citation type="submission" date="2021-08" db="EMBL/GenBank/DDBJ databases">
        <title>WGS assembly of Ceratopteris richardii.</title>
        <authorList>
            <person name="Marchant D.B."/>
            <person name="Chen G."/>
            <person name="Jenkins J."/>
            <person name="Shu S."/>
            <person name="Leebens-Mack J."/>
            <person name="Grimwood J."/>
            <person name="Schmutz J."/>
            <person name="Soltis P."/>
            <person name="Soltis D."/>
            <person name="Chen Z.-H."/>
        </authorList>
    </citation>
    <scope>NUCLEOTIDE SEQUENCE</scope>
    <source>
        <strain evidence="3">Whitten #5841</strain>
        <tissue evidence="3">Leaf</tissue>
    </source>
</reference>
<feature type="repeat" description="PPR" evidence="2">
    <location>
        <begin position="451"/>
        <end position="485"/>
    </location>
</feature>
<dbReference type="InterPro" id="IPR046960">
    <property type="entry name" value="PPR_At4g14850-like_plant"/>
</dbReference>
<dbReference type="PANTHER" id="PTHR47926">
    <property type="entry name" value="PENTATRICOPEPTIDE REPEAT-CONTAINING PROTEIN"/>
    <property type="match status" value="1"/>
</dbReference>
<dbReference type="Pfam" id="PF13041">
    <property type="entry name" value="PPR_2"/>
    <property type="match status" value="2"/>
</dbReference>
<evidence type="ECO:0000313" key="3">
    <source>
        <dbReference type="EMBL" id="KAH7352642.1"/>
    </source>
</evidence>
<dbReference type="NCBIfam" id="TIGR00756">
    <property type="entry name" value="PPR"/>
    <property type="match status" value="5"/>
</dbReference>
<sequence>MSITGPSFFSRSQGASLASISTLCKQGRAHEALQVLELMSQQGIPISSDMLYSVMRTCSESKCLAFFRRIQILLDSSGLNYVTFLKDNLIRHFAACGSLQDARSIFHHVIRPTIYTWNSFISACTRCGEGEEALAVYDKMREQKYKPDKVTFLSIINACSRIGSAISAMKTHHEVIKGGLESDISISNTLLSMYSKCWRPGEALFIFDRMQSPNVVTWSALIASCTSHNNGLQALEHFERMLNQGVSPNLLTFSSVMGACGVLRDLNNSYCIHGMFVEANLKMDEVLGSILVDMYSRCGSTRDARQIFDGLENHDLVTWGAMMSGYTMHDEATSVLELFEEMEHEKVKPNRVILLSVIKACSSLKAIQEGKSVHGQVLESFLESDLAVGGALIDMYVKCGSLKEACKVFEGLRNPDGVIWGSLVSGYAAEGSCESVWQCFKEMQQHGVRPGEAIFTNILNACSHAGFLEDSCEYLRRMGEYGVAPTLEHLGCMVDLFARAGKLEEAEAILGTMPFCPDVIIWRSVLTCSKTHSRLDLGKRCFDEARMIDPGDAALYTLMSDLYAGMNRWEDVDYVENLRLSAGAQKVPGMAWIESDRKVHCFIVSNGVNTFTSNETFAKCCRIARLIRNNTGFVPQLDTVFSVMMEKSET</sequence>
<accession>A0A8T2SMJ5</accession>
<dbReference type="InterPro" id="IPR046848">
    <property type="entry name" value="E_motif"/>
</dbReference>
<dbReference type="AlphaFoldDB" id="A0A8T2SMJ5"/>